<dbReference type="RefSeq" id="WP_013779638.1">
    <property type="nucleotide sequence ID" value="NC_015519.1"/>
</dbReference>
<dbReference type="FunFam" id="2.30.30.60:FF:000001">
    <property type="entry name" value="MscS Mechanosensitive ion channel"/>
    <property type="match status" value="1"/>
</dbReference>
<organism evidence="11 12">
    <name type="scientific">Tepidanaerobacter acetatoxydans (strain DSM 21804 / JCM 16047 / Re1)</name>
    <dbReference type="NCBI Taxonomy" id="1209989"/>
    <lineage>
        <taxon>Bacteria</taxon>
        <taxon>Bacillati</taxon>
        <taxon>Bacillota</taxon>
        <taxon>Clostridia</taxon>
        <taxon>Thermosediminibacterales</taxon>
        <taxon>Tepidanaerobacteraceae</taxon>
        <taxon>Tepidanaerobacter</taxon>
    </lineage>
</organism>
<gene>
    <name evidence="11" type="primary">ykuT</name>
    <name evidence="11" type="ordered locus">TEPIRE1_2829</name>
</gene>
<dbReference type="GO" id="GO:0008381">
    <property type="term" value="F:mechanosensitive monoatomic ion channel activity"/>
    <property type="evidence" value="ECO:0007669"/>
    <property type="project" value="InterPro"/>
</dbReference>
<evidence type="ECO:0000256" key="4">
    <source>
        <dbReference type="ARBA" id="ARBA00022692"/>
    </source>
</evidence>
<proteinExistence type="inferred from homology"/>
<dbReference type="eggNOG" id="COG0668">
    <property type="taxonomic scope" value="Bacteria"/>
</dbReference>
<feature type="transmembrane region" description="Helical" evidence="7">
    <location>
        <begin position="15"/>
        <end position="36"/>
    </location>
</feature>
<evidence type="ECO:0000256" key="5">
    <source>
        <dbReference type="ARBA" id="ARBA00022989"/>
    </source>
</evidence>
<dbReference type="InterPro" id="IPR049278">
    <property type="entry name" value="MS_channel_C"/>
</dbReference>
<dbReference type="AlphaFoldDB" id="F4LV72"/>
<name>F4LV72_TEPAE</name>
<comment type="subcellular location">
    <subcellularLocation>
        <location evidence="1">Cell membrane</location>
        <topology evidence="1">Multi-pass membrane protein</topology>
    </subcellularLocation>
</comment>
<dbReference type="InterPro" id="IPR011014">
    <property type="entry name" value="MscS_channel_TM-2"/>
</dbReference>
<dbReference type="Gene3D" id="2.30.30.60">
    <property type="match status" value="1"/>
</dbReference>
<dbReference type="InterPro" id="IPR011066">
    <property type="entry name" value="MscS_channel_C_sf"/>
</dbReference>
<keyword evidence="6 7" id="KW-0472">Membrane</keyword>
<keyword evidence="4 7" id="KW-0812">Transmembrane</keyword>
<dbReference type="InterPro" id="IPR006685">
    <property type="entry name" value="MscS_channel_2nd"/>
</dbReference>
<dbReference type="Gene3D" id="1.10.287.1260">
    <property type="match status" value="1"/>
</dbReference>
<dbReference type="HOGENOM" id="CLU_037945_8_2_9"/>
<dbReference type="InterPro" id="IPR010920">
    <property type="entry name" value="LSM_dom_sf"/>
</dbReference>
<evidence type="ECO:0000313" key="11">
    <source>
        <dbReference type="EMBL" id="CDI41091.1"/>
    </source>
</evidence>
<dbReference type="InterPro" id="IPR049142">
    <property type="entry name" value="MS_channel_1st"/>
</dbReference>
<evidence type="ECO:0000259" key="10">
    <source>
        <dbReference type="Pfam" id="PF21088"/>
    </source>
</evidence>
<keyword evidence="12" id="KW-1185">Reference proteome</keyword>
<dbReference type="SUPFAM" id="SSF50182">
    <property type="entry name" value="Sm-like ribonucleoproteins"/>
    <property type="match status" value="1"/>
</dbReference>
<evidence type="ECO:0000256" key="1">
    <source>
        <dbReference type="ARBA" id="ARBA00004651"/>
    </source>
</evidence>
<dbReference type="Gene3D" id="3.30.70.100">
    <property type="match status" value="1"/>
</dbReference>
<dbReference type="Pfam" id="PF21082">
    <property type="entry name" value="MS_channel_3rd"/>
    <property type="match status" value="1"/>
</dbReference>
<dbReference type="SUPFAM" id="SSF82689">
    <property type="entry name" value="Mechanosensitive channel protein MscS (YggB), C-terminal domain"/>
    <property type="match status" value="1"/>
</dbReference>
<evidence type="ECO:0000256" key="6">
    <source>
        <dbReference type="ARBA" id="ARBA00023136"/>
    </source>
</evidence>
<dbReference type="PANTHER" id="PTHR30460">
    <property type="entry name" value="MODERATE CONDUCTANCE MECHANOSENSITIVE CHANNEL YBIO"/>
    <property type="match status" value="1"/>
</dbReference>
<dbReference type="InterPro" id="IPR023408">
    <property type="entry name" value="MscS_beta-dom_sf"/>
</dbReference>
<dbReference type="EMBL" id="HF563609">
    <property type="protein sequence ID" value="CDI41091.1"/>
    <property type="molecule type" value="Genomic_DNA"/>
</dbReference>
<keyword evidence="3" id="KW-1003">Cell membrane</keyword>
<dbReference type="GO" id="GO:0005886">
    <property type="term" value="C:plasma membrane"/>
    <property type="evidence" value="ECO:0007669"/>
    <property type="project" value="UniProtKB-SubCell"/>
</dbReference>
<protein>
    <submittedName>
        <fullName evidence="11">Uncharacterized MscS family protein YkuT</fullName>
    </submittedName>
</protein>
<sequence length="287" mass="31931">MSDITQMYNNFVNKLPAFAIPLIKIAVVWYLSVLFIKLAENFITRIFSMKSHGKAHFDESKTKTLAGLLKSIVRYVTYFVAGINILEIAGIKTTSLLTAAGIGGLAIGFGAQNLVKDVISGFFIIFEDQYNVGDYIEAAGVAGTVDEIGLRTTKLWDFGGQLHIIPNGEITRVTNHSRGAMRALINVSIAYEEDINRVMKSLEEVCQGVREKRKDIIVEGPSILGISDLGKTEIEVGIIAKTIPMQQWSVERELRKAILEKFTSEGIEIPYPRTVYIKKEGKREEDL</sequence>
<dbReference type="STRING" id="1209989.TepRe1_2621"/>
<dbReference type="SUPFAM" id="SSF82861">
    <property type="entry name" value="Mechanosensitive channel protein MscS (YggB), transmembrane region"/>
    <property type="match status" value="1"/>
</dbReference>
<comment type="similarity">
    <text evidence="2">Belongs to the MscS (TC 1.A.23) family.</text>
</comment>
<evidence type="ECO:0000259" key="9">
    <source>
        <dbReference type="Pfam" id="PF21082"/>
    </source>
</evidence>
<evidence type="ECO:0000256" key="7">
    <source>
        <dbReference type="SAM" id="Phobius"/>
    </source>
</evidence>
<dbReference type="KEGG" id="tae:TepiRe1_2829"/>
<dbReference type="Pfam" id="PF21088">
    <property type="entry name" value="MS_channel_1st"/>
    <property type="match status" value="1"/>
</dbReference>
<feature type="domain" description="Mechanosensitive ion channel MscS C-terminal" evidence="9">
    <location>
        <begin position="185"/>
        <end position="269"/>
    </location>
</feature>
<evidence type="ECO:0000259" key="8">
    <source>
        <dbReference type="Pfam" id="PF00924"/>
    </source>
</evidence>
<evidence type="ECO:0000256" key="2">
    <source>
        <dbReference type="ARBA" id="ARBA00008017"/>
    </source>
</evidence>
<feature type="domain" description="Mechanosensitive ion channel transmembrane helices 2/3" evidence="10">
    <location>
        <begin position="72"/>
        <end position="112"/>
    </location>
</feature>
<dbReference type="Proteomes" id="UP000010802">
    <property type="component" value="Chromosome"/>
</dbReference>
<evidence type="ECO:0000256" key="3">
    <source>
        <dbReference type="ARBA" id="ARBA00022475"/>
    </source>
</evidence>
<evidence type="ECO:0000313" key="12">
    <source>
        <dbReference type="Proteomes" id="UP000010802"/>
    </source>
</evidence>
<reference evidence="12" key="1">
    <citation type="journal article" date="2013" name="Genome Announc.">
        <title>First genome sequence of a syntrophic acetate-oxidizing bacterium, Tepidanaerobacter acetatoxydans strain Re1.</title>
        <authorList>
            <person name="Manzoor S."/>
            <person name="Bongcam-Rudloff E."/>
            <person name="Schnurer A."/>
            <person name="Muller B."/>
        </authorList>
    </citation>
    <scope>NUCLEOTIDE SEQUENCE [LARGE SCALE GENOMIC DNA]</scope>
    <source>
        <strain evidence="12">Re1</strain>
    </source>
</reference>
<dbReference type="InterPro" id="IPR045276">
    <property type="entry name" value="YbiO_bact"/>
</dbReference>
<keyword evidence="5 7" id="KW-1133">Transmembrane helix</keyword>
<dbReference type="KEGG" id="tep:TepRe1_2621"/>
<feature type="domain" description="Mechanosensitive ion channel MscS" evidence="8">
    <location>
        <begin position="113"/>
        <end position="178"/>
    </location>
</feature>
<dbReference type="Pfam" id="PF00924">
    <property type="entry name" value="MS_channel_2nd"/>
    <property type="match status" value="1"/>
</dbReference>
<dbReference type="PANTHER" id="PTHR30460:SF0">
    <property type="entry name" value="MODERATE CONDUCTANCE MECHANOSENSITIVE CHANNEL YBIO"/>
    <property type="match status" value="1"/>
</dbReference>
<accession>F4LV72</accession>